<dbReference type="InterPro" id="IPR004807">
    <property type="entry name" value="UvrB"/>
</dbReference>
<evidence type="ECO:0000256" key="15">
    <source>
        <dbReference type="SAM" id="Coils"/>
    </source>
</evidence>
<keyword evidence="3 13" id="KW-0963">Cytoplasm</keyword>
<dbReference type="InterPro" id="IPR036876">
    <property type="entry name" value="UVR_dom_sf"/>
</dbReference>
<dbReference type="PROSITE" id="PS51192">
    <property type="entry name" value="HELICASE_ATP_BIND_1"/>
    <property type="match status" value="1"/>
</dbReference>
<evidence type="ECO:0000256" key="12">
    <source>
        <dbReference type="ARBA" id="ARBA00029504"/>
    </source>
</evidence>
<gene>
    <name evidence="13 19" type="primary">uvrB</name>
    <name evidence="19" type="ORF">ENJ10_01640</name>
</gene>
<dbReference type="PROSITE" id="PS50151">
    <property type="entry name" value="UVR"/>
    <property type="match status" value="1"/>
</dbReference>
<feature type="binding site" evidence="13">
    <location>
        <begin position="38"/>
        <end position="45"/>
    </location>
    <ligand>
        <name>ATP</name>
        <dbReference type="ChEBI" id="CHEBI:30616"/>
    </ligand>
</feature>
<keyword evidence="4 13" id="KW-0547">Nucleotide-binding</keyword>
<evidence type="ECO:0000256" key="14">
    <source>
        <dbReference type="RuleBase" id="RU003587"/>
    </source>
</evidence>
<evidence type="ECO:0000256" key="13">
    <source>
        <dbReference type="HAMAP-Rule" id="MF_00204"/>
    </source>
</evidence>
<dbReference type="Gene3D" id="4.10.860.10">
    <property type="entry name" value="UVR domain"/>
    <property type="match status" value="1"/>
</dbReference>
<dbReference type="GO" id="GO:0005737">
    <property type="term" value="C:cytoplasm"/>
    <property type="evidence" value="ECO:0007669"/>
    <property type="project" value="UniProtKB-SubCell"/>
</dbReference>
<organism evidence="19">
    <name type="scientific">Caldithrix abyssi</name>
    <dbReference type="NCBI Taxonomy" id="187145"/>
    <lineage>
        <taxon>Bacteria</taxon>
        <taxon>Pseudomonadati</taxon>
        <taxon>Calditrichota</taxon>
        <taxon>Calditrichia</taxon>
        <taxon>Calditrichales</taxon>
        <taxon>Calditrichaceae</taxon>
        <taxon>Caldithrix</taxon>
    </lineage>
</organism>
<evidence type="ECO:0000256" key="7">
    <source>
        <dbReference type="ARBA" id="ARBA00022840"/>
    </source>
</evidence>
<comment type="subcellular location">
    <subcellularLocation>
        <location evidence="1 13 14">Cytoplasm</location>
    </subcellularLocation>
</comment>
<dbReference type="Proteomes" id="UP000886005">
    <property type="component" value="Unassembled WGS sequence"/>
</dbReference>
<feature type="coiled-coil region" evidence="15">
    <location>
        <begin position="251"/>
        <end position="282"/>
    </location>
</feature>
<dbReference type="InterPro" id="IPR041471">
    <property type="entry name" value="UvrB_inter"/>
</dbReference>
<dbReference type="SMART" id="SM00487">
    <property type="entry name" value="DEXDc"/>
    <property type="match status" value="1"/>
</dbReference>
<dbReference type="PROSITE" id="PS51194">
    <property type="entry name" value="HELICASE_CTER"/>
    <property type="match status" value="1"/>
</dbReference>
<evidence type="ECO:0000313" key="19">
    <source>
        <dbReference type="EMBL" id="HED09367.1"/>
    </source>
</evidence>
<keyword evidence="5 13" id="KW-0227">DNA damage</keyword>
<dbReference type="InterPro" id="IPR006935">
    <property type="entry name" value="Helicase/UvrB_N"/>
</dbReference>
<evidence type="ECO:0000256" key="3">
    <source>
        <dbReference type="ARBA" id="ARBA00022490"/>
    </source>
</evidence>
<sequence>MSDFKLVSGYTPQGDQPAAIEQLVQGLESKIPFQTLMGVTGSGKTFTMANVIARVNRPTLILSHNKTLAAQLYAEFKQFFPENAVEFFISYYDYYQPEAYIPTTDTFIEKDSSINDEIDRLRLRATSSLLSRRDVIVVASVSCIYGIGNPSDYQDMLVFFKTGQVINRQDFLMKLVDIQYTRNDFDFQRGTFRVRGDVIDLFPAYEEFAYRLEFFGNEIDRISIIDPLTGKSRQAVDRAAIFPAKHFVTTAEKMERARAEIRRELDQQLQKFRAQGKLLEAQRIEMRTNFDLEMMEEIGYCSGIENYSRFLSGREPGQPPYTLLDFFPDDYLLFVDESHQSFPQIRAMYNGDRSRKEVLVEYGFRLPSALDNRPLKFEEFRQHMGQTIAVSATPADFELEQSGGVVVEQVIRPTGLVDPLIEVRPIATQIDDLIEEVRGCVERGERALITTLTKRMSEDLADYLNAAGIRVRYIHSEIDSLERVGILRELRLAEFDALVGINLLREGLDLPEVTLVAILDADKEGFLRSYVSLMQTAGRAARNIGGKVIFYADRITDSMKRTMEESRRRREKQMAWNKAHNITPESVMKTTEEIMRSTAVADVLKNPGRVAEVQVSYNAGLSNEELISRLEKDMRAAAMNLEFEKAAVLRDEIKRIKEESERQK</sequence>
<evidence type="ECO:0000259" key="16">
    <source>
        <dbReference type="PROSITE" id="PS50151"/>
    </source>
</evidence>
<dbReference type="Pfam" id="PF12344">
    <property type="entry name" value="UvrB"/>
    <property type="match status" value="1"/>
</dbReference>
<feature type="coiled-coil region" evidence="15">
    <location>
        <begin position="627"/>
        <end position="659"/>
    </location>
</feature>
<evidence type="ECO:0000256" key="11">
    <source>
        <dbReference type="ARBA" id="ARBA00026033"/>
    </source>
</evidence>
<dbReference type="InterPro" id="IPR001650">
    <property type="entry name" value="Helicase_C-like"/>
</dbReference>
<dbReference type="PANTHER" id="PTHR24029">
    <property type="entry name" value="UVRABC SYSTEM PROTEIN B"/>
    <property type="match status" value="1"/>
</dbReference>
<dbReference type="SMART" id="SM00490">
    <property type="entry name" value="HELICc"/>
    <property type="match status" value="1"/>
</dbReference>
<evidence type="ECO:0000256" key="6">
    <source>
        <dbReference type="ARBA" id="ARBA00022769"/>
    </source>
</evidence>
<evidence type="ECO:0000259" key="17">
    <source>
        <dbReference type="PROSITE" id="PS51192"/>
    </source>
</evidence>
<dbReference type="Pfam" id="PF04851">
    <property type="entry name" value="ResIII"/>
    <property type="match status" value="1"/>
</dbReference>
<evidence type="ECO:0000256" key="9">
    <source>
        <dbReference type="ARBA" id="ARBA00023204"/>
    </source>
</evidence>
<comment type="caution">
    <text evidence="19">The sequence shown here is derived from an EMBL/GenBank/DDBJ whole genome shotgun (WGS) entry which is preliminary data.</text>
</comment>
<evidence type="ECO:0000259" key="18">
    <source>
        <dbReference type="PROSITE" id="PS51194"/>
    </source>
</evidence>
<evidence type="ECO:0000256" key="2">
    <source>
        <dbReference type="ARBA" id="ARBA00008533"/>
    </source>
</evidence>
<evidence type="ECO:0000256" key="1">
    <source>
        <dbReference type="ARBA" id="ARBA00004496"/>
    </source>
</evidence>
<comment type="subunit">
    <text evidence="11 13 14">Forms a heterotetramer with UvrA during the search for lesions. Interacts with UvrC in an incision complex.</text>
</comment>
<dbReference type="InterPro" id="IPR001943">
    <property type="entry name" value="UVR_dom"/>
</dbReference>
<dbReference type="AlphaFoldDB" id="A0A7V1LKV0"/>
<dbReference type="GO" id="GO:0005524">
    <property type="term" value="F:ATP binding"/>
    <property type="evidence" value="ECO:0007669"/>
    <property type="project" value="UniProtKB-UniRule"/>
</dbReference>
<keyword evidence="6 13" id="KW-0228">DNA excision</keyword>
<dbReference type="GO" id="GO:0009432">
    <property type="term" value="P:SOS response"/>
    <property type="evidence" value="ECO:0007669"/>
    <property type="project" value="UniProtKB-UniRule"/>
</dbReference>
<dbReference type="Gene3D" id="6.10.140.240">
    <property type="match status" value="1"/>
</dbReference>
<feature type="domain" description="Helicase C-terminal" evidence="18">
    <location>
        <begin position="429"/>
        <end position="595"/>
    </location>
</feature>
<dbReference type="EMBL" id="DRLD01000044">
    <property type="protein sequence ID" value="HED09367.1"/>
    <property type="molecule type" value="Genomic_DNA"/>
</dbReference>
<reference evidence="19" key="1">
    <citation type="journal article" date="2020" name="mSystems">
        <title>Genome- and Community-Level Interaction Insights into Carbon Utilization and Element Cycling Functions of Hydrothermarchaeota in Hydrothermal Sediment.</title>
        <authorList>
            <person name="Zhou Z."/>
            <person name="Liu Y."/>
            <person name="Xu W."/>
            <person name="Pan J."/>
            <person name="Luo Z.H."/>
            <person name="Li M."/>
        </authorList>
    </citation>
    <scope>NUCLEOTIDE SEQUENCE [LARGE SCALE GENOMIC DNA]</scope>
    <source>
        <strain evidence="19">HyVt-456</strain>
    </source>
</reference>
<dbReference type="GO" id="GO:0003677">
    <property type="term" value="F:DNA binding"/>
    <property type="evidence" value="ECO:0007669"/>
    <property type="project" value="UniProtKB-UniRule"/>
</dbReference>
<dbReference type="CDD" id="cd18790">
    <property type="entry name" value="SF2_C_UvrB"/>
    <property type="match status" value="1"/>
</dbReference>
<dbReference type="InterPro" id="IPR024759">
    <property type="entry name" value="UvrB_YAD/RRR_dom"/>
</dbReference>
<keyword evidence="7 13" id="KW-0067">ATP-binding</keyword>
<dbReference type="HAMAP" id="MF_00204">
    <property type="entry name" value="UvrB"/>
    <property type="match status" value="1"/>
</dbReference>
<feature type="short sequence motif" description="Beta-hairpin" evidence="13">
    <location>
        <begin position="91"/>
        <end position="114"/>
    </location>
</feature>
<dbReference type="GO" id="GO:0009381">
    <property type="term" value="F:excinuclease ABC activity"/>
    <property type="evidence" value="ECO:0007669"/>
    <property type="project" value="UniProtKB-UniRule"/>
</dbReference>
<name>A0A7V1LKV0_CALAY</name>
<keyword evidence="8 13" id="KW-0267">Excision nuclease</keyword>
<dbReference type="SUPFAM" id="SSF52540">
    <property type="entry name" value="P-loop containing nucleoside triphosphate hydrolases"/>
    <property type="match status" value="2"/>
</dbReference>
<evidence type="ECO:0000256" key="4">
    <source>
        <dbReference type="ARBA" id="ARBA00022741"/>
    </source>
</evidence>
<dbReference type="NCBIfam" id="NF003673">
    <property type="entry name" value="PRK05298.1"/>
    <property type="match status" value="1"/>
</dbReference>
<protein>
    <recommendedName>
        <fullName evidence="12 13">UvrABC system protein B</fullName>
        <shortName evidence="13">Protein UvrB</shortName>
    </recommendedName>
    <alternativeName>
        <fullName evidence="13">Excinuclease ABC subunit B</fullName>
    </alternativeName>
</protein>
<dbReference type="InterPro" id="IPR014001">
    <property type="entry name" value="Helicase_ATP-bd"/>
</dbReference>
<dbReference type="PANTHER" id="PTHR24029:SF0">
    <property type="entry name" value="UVRABC SYSTEM PROTEIN B"/>
    <property type="match status" value="1"/>
</dbReference>
<dbReference type="Pfam" id="PF00271">
    <property type="entry name" value="Helicase_C"/>
    <property type="match status" value="1"/>
</dbReference>
<keyword evidence="9 13" id="KW-0234">DNA repair</keyword>
<evidence type="ECO:0000256" key="10">
    <source>
        <dbReference type="ARBA" id="ARBA00023236"/>
    </source>
</evidence>
<evidence type="ECO:0000256" key="8">
    <source>
        <dbReference type="ARBA" id="ARBA00022881"/>
    </source>
</evidence>
<dbReference type="GO" id="GO:0009380">
    <property type="term" value="C:excinuclease repair complex"/>
    <property type="evidence" value="ECO:0007669"/>
    <property type="project" value="InterPro"/>
</dbReference>
<keyword evidence="15" id="KW-0175">Coiled coil</keyword>
<feature type="domain" description="UVR" evidence="16">
    <location>
        <begin position="624"/>
        <end position="659"/>
    </location>
</feature>
<dbReference type="GO" id="GO:0016887">
    <property type="term" value="F:ATP hydrolysis activity"/>
    <property type="evidence" value="ECO:0007669"/>
    <property type="project" value="InterPro"/>
</dbReference>
<comment type="domain">
    <text evidence="13">The beta-hairpin motif is involved in DNA binding.</text>
</comment>
<dbReference type="Pfam" id="PF17757">
    <property type="entry name" value="UvrB_inter"/>
    <property type="match status" value="1"/>
</dbReference>
<feature type="domain" description="Helicase ATP-binding" evidence="17">
    <location>
        <begin position="25"/>
        <end position="183"/>
    </location>
</feature>
<dbReference type="Gene3D" id="3.40.50.300">
    <property type="entry name" value="P-loop containing nucleotide triphosphate hydrolases"/>
    <property type="match status" value="3"/>
</dbReference>
<dbReference type="GO" id="GO:0006289">
    <property type="term" value="P:nucleotide-excision repair"/>
    <property type="evidence" value="ECO:0007669"/>
    <property type="project" value="UniProtKB-UniRule"/>
</dbReference>
<comment type="similarity">
    <text evidence="2 13 14">Belongs to the UvrB family.</text>
</comment>
<dbReference type="Pfam" id="PF02151">
    <property type="entry name" value="UVR"/>
    <property type="match status" value="1"/>
</dbReference>
<dbReference type="InterPro" id="IPR027417">
    <property type="entry name" value="P-loop_NTPase"/>
</dbReference>
<dbReference type="SUPFAM" id="SSF46600">
    <property type="entry name" value="C-terminal UvrC-binding domain of UvrB"/>
    <property type="match status" value="1"/>
</dbReference>
<keyword evidence="10 13" id="KW-0742">SOS response</keyword>
<accession>A0A7V1LKV0</accession>
<dbReference type="CDD" id="cd17916">
    <property type="entry name" value="DEXHc_UvrB"/>
    <property type="match status" value="1"/>
</dbReference>
<dbReference type="NCBIfam" id="TIGR00631">
    <property type="entry name" value="uvrb"/>
    <property type="match status" value="1"/>
</dbReference>
<comment type="function">
    <text evidence="13">The UvrABC repair system catalyzes the recognition and processing of DNA lesions. A damage recognition complex composed of 2 UvrA and 2 UvrB subunits scans DNA for abnormalities. Upon binding of the UvrA(2)B(2) complex to a putative damaged site, the DNA wraps around one UvrB monomer. DNA wrap is dependent on ATP binding by UvrB and probably causes local melting of the DNA helix, facilitating insertion of UvrB beta-hairpin between the DNA strands. Then UvrB probes one DNA strand for the presence of a lesion. If a lesion is found the UvrA subunits dissociate and the UvrB-DNA preincision complex is formed. This complex is subsequently bound by UvrC and the second UvrB is released. If no lesion is found, the DNA wraps around the other UvrB subunit that will check the other stand for damage.</text>
</comment>
<evidence type="ECO:0000256" key="5">
    <source>
        <dbReference type="ARBA" id="ARBA00022763"/>
    </source>
</evidence>
<proteinExistence type="inferred from homology"/>